<dbReference type="Pfam" id="PF13411">
    <property type="entry name" value="MerR_1"/>
    <property type="match status" value="1"/>
</dbReference>
<evidence type="ECO:0000259" key="1">
    <source>
        <dbReference type="PROSITE" id="PS50937"/>
    </source>
</evidence>
<sequence length="208" mass="22082">MLMSELASRTNVPVPTIKFYLREGVLMPGRVVSSTRAHYDELHVRRIALIRALSAIGLSISQISSVVGLIDHPGRSLFATLGAATAALSRPAQPASGEDCARARAALSALDFVVPDDLPAVAQLDRALADAEAAGVPMTEDRLRAYAPHISAIANYDIEQMPLEPPTAAIEYAVLGTIFYEPILAALRRIAHAHLAAQRLAEGGSALD</sequence>
<evidence type="ECO:0000313" key="2">
    <source>
        <dbReference type="EMBL" id="OBB78992.1"/>
    </source>
</evidence>
<dbReference type="OrthoDB" id="5242095at2"/>
<dbReference type="GO" id="GO:0006355">
    <property type="term" value="P:regulation of DNA-templated transcription"/>
    <property type="evidence" value="ECO:0007669"/>
    <property type="project" value="InterPro"/>
</dbReference>
<name>A0A1A0V6X7_9MYCO</name>
<dbReference type="EMBL" id="LZSX01000099">
    <property type="protein sequence ID" value="OBB78992.1"/>
    <property type="molecule type" value="Genomic_DNA"/>
</dbReference>
<dbReference type="InterPro" id="IPR009061">
    <property type="entry name" value="DNA-bd_dom_put_sf"/>
</dbReference>
<comment type="caution">
    <text evidence="2">The sequence shown here is derived from an EMBL/GenBank/DDBJ whole genome shotgun (WGS) entry which is preliminary data.</text>
</comment>
<evidence type="ECO:0000313" key="3">
    <source>
        <dbReference type="Proteomes" id="UP000091914"/>
    </source>
</evidence>
<dbReference type="AlphaFoldDB" id="A0A1A0V6X7"/>
<dbReference type="SUPFAM" id="SSF46955">
    <property type="entry name" value="Putative DNA-binding domain"/>
    <property type="match status" value="1"/>
</dbReference>
<dbReference type="InterPro" id="IPR000551">
    <property type="entry name" value="MerR-type_HTH_dom"/>
</dbReference>
<accession>A0A1A0V6X7</accession>
<dbReference type="Proteomes" id="UP000091914">
    <property type="component" value="Unassembled WGS sequence"/>
</dbReference>
<feature type="domain" description="HTH merR-type" evidence="1">
    <location>
        <begin position="1"/>
        <end position="69"/>
    </location>
</feature>
<organism evidence="2 3">
    <name type="scientific">Mycobacterium colombiense</name>
    <dbReference type="NCBI Taxonomy" id="339268"/>
    <lineage>
        <taxon>Bacteria</taxon>
        <taxon>Bacillati</taxon>
        <taxon>Actinomycetota</taxon>
        <taxon>Actinomycetes</taxon>
        <taxon>Mycobacteriales</taxon>
        <taxon>Mycobacteriaceae</taxon>
        <taxon>Mycobacterium</taxon>
        <taxon>Mycobacterium avium complex (MAC)</taxon>
    </lineage>
</organism>
<dbReference type="GO" id="GO:0003677">
    <property type="term" value="F:DNA binding"/>
    <property type="evidence" value="ECO:0007669"/>
    <property type="project" value="InterPro"/>
</dbReference>
<dbReference type="PROSITE" id="PS50937">
    <property type="entry name" value="HTH_MERR_2"/>
    <property type="match status" value="1"/>
</dbReference>
<reference evidence="2 3" key="1">
    <citation type="submission" date="2016-06" db="EMBL/GenBank/DDBJ databases">
        <authorList>
            <person name="Kjaerup R.B."/>
            <person name="Dalgaard T.S."/>
            <person name="Juul-Madsen H.R."/>
        </authorList>
    </citation>
    <scope>NUCLEOTIDE SEQUENCE [LARGE SCALE GENOMIC DNA]</scope>
    <source>
        <strain evidence="2 3">852002-51834_SCH5396731</strain>
    </source>
</reference>
<proteinExistence type="predicted"/>
<protein>
    <submittedName>
        <fullName evidence="2">MerR family transcriptional regulator</fullName>
    </submittedName>
</protein>
<dbReference type="Gene3D" id="1.10.1660.10">
    <property type="match status" value="1"/>
</dbReference>
<dbReference type="SMART" id="SM00422">
    <property type="entry name" value="HTH_MERR"/>
    <property type="match status" value="1"/>
</dbReference>
<gene>
    <name evidence="2" type="ORF">A5760_21630</name>
</gene>